<dbReference type="Proteomes" id="UP000824469">
    <property type="component" value="Unassembled WGS sequence"/>
</dbReference>
<dbReference type="Pfam" id="PF13414">
    <property type="entry name" value="TPR_11"/>
    <property type="match status" value="1"/>
</dbReference>
<proteinExistence type="predicted"/>
<feature type="repeat" description="TPR" evidence="1">
    <location>
        <begin position="33"/>
        <end position="66"/>
    </location>
</feature>
<sequence length="222" mass="25487">TMAMKGLILNCMDRKTEAYELVRQGLKNDLKSHVCWHVYGLLYRSDREYKEAIKCYRNALKIDSENIEILRDLSLLQAQMRDLSGFVETRQKLLTLKPNQRMNWIGFTVAHHLNSKYGCLSCLSVLIWKGISRALILVHIASSSRICKQTNTFNGSQKLKHQSVKNPNTKRAFLPDLKMLGQHVNNVGYPFERNVEHYISGRHAKHYPDLLVFALGACKGVV</sequence>
<keyword evidence="3" id="KW-1185">Reference proteome</keyword>
<dbReference type="Gene3D" id="1.25.40.1040">
    <property type="match status" value="1"/>
</dbReference>
<name>A0AA38CDP2_TAXCH</name>
<dbReference type="PANTHER" id="PTHR22767:SF2">
    <property type="entry name" value="N(ALPHA)-ACETYLTRANSFERASE 15_16, ISOFORM A"/>
    <property type="match status" value="1"/>
</dbReference>
<dbReference type="PANTHER" id="PTHR22767">
    <property type="entry name" value="N-TERMINAL ACETYLTRANSFERASE-RELATED"/>
    <property type="match status" value="1"/>
</dbReference>
<dbReference type="PROSITE" id="PS50005">
    <property type="entry name" value="TPR"/>
    <property type="match status" value="1"/>
</dbReference>
<feature type="non-terminal residue" evidence="2">
    <location>
        <position position="222"/>
    </location>
</feature>
<keyword evidence="1" id="KW-0802">TPR repeat</keyword>
<dbReference type="AlphaFoldDB" id="A0AA38CDP2"/>
<accession>A0AA38CDP2</accession>
<dbReference type="SMART" id="SM00028">
    <property type="entry name" value="TPR"/>
    <property type="match status" value="1"/>
</dbReference>
<dbReference type="InterPro" id="IPR011990">
    <property type="entry name" value="TPR-like_helical_dom_sf"/>
</dbReference>
<organism evidence="2 3">
    <name type="scientific">Taxus chinensis</name>
    <name type="common">Chinese yew</name>
    <name type="synonym">Taxus wallichiana var. chinensis</name>
    <dbReference type="NCBI Taxonomy" id="29808"/>
    <lineage>
        <taxon>Eukaryota</taxon>
        <taxon>Viridiplantae</taxon>
        <taxon>Streptophyta</taxon>
        <taxon>Embryophyta</taxon>
        <taxon>Tracheophyta</taxon>
        <taxon>Spermatophyta</taxon>
        <taxon>Pinopsida</taxon>
        <taxon>Pinidae</taxon>
        <taxon>Conifers II</taxon>
        <taxon>Cupressales</taxon>
        <taxon>Taxaceae</taxon>
        <taxon>Taxus</taxon>
    </lineage>
</organism>
<evidence type="ECO:0000256" key="1">
    <source>
        <dbReference type="PROSITE-ProRule" id="PRU00339"/>
    </source>
</evidence>
<dbReference type="GO" id="GO:0005737">
    <property type="term" value="C:cytoplasm"/>
    <property type="evidence" value="ECO:0007669"/>
    <property type="project" value="TreeGrafter"/>
</dbReference>
<dbReference type="EMBL" id="JAHRHJ020000199">
    <property type="protein sequence ID" value="KAH9294348.1"/>
    <property type="molecule type" value="Genomic_DNA"/>
</dbReference>
<evidence type="ECO:0008006" key="4">
    <source>
        <dbReference type="Google" id="ProtNLM"/>
    </source>
</evidence>
<dbReference type="SUPFAM" id="SSF48452">
    <property type="entry name" value="TPR-like"/>
    <property type="match status" value="1"/>
</dbReference>
<gene>
    <name evidence="2" type="ORF">KI387_040450</name>
</gene>
<protein>
    <recommendedName>
        <fullName evidence="4">N-alpha-acetyltransferase 16, NatA auxiliary subunit</fullName>
    </recommendedName>
</protein>
<dbReference type="InterPro" id="IPR019734">
    <property type="entry name" value="TPR_rpt"/>
</dbReference>
<evidence type="ECO:0000313" key="3">
    <source>
        <dbReference type="Proteomes" id="UP000824469"/>
    </source>
</evidence>
<comment type="caution">
    <text evidence="2">The sequence shown here is derived from an EMBL/GenBank/DDBJ whole genome shotgun (WGS) entry which is preliminary data.</text>
</comment>
<evidence type="ECO:0000313" key="2">
    <source>
        <dbReference type="EMBL" id="KAH9294348.1"/>
    </source>
</evidence>
<reference evidence="2 3" key="1">
    <citation type="journal article" date="2021" name="Nat. Plants">
        <title>The Taxus genome provides insights into paclitaxel biosynthesis.</title>
        <authorList>
            <person name="Xiong X."/>
            <person name="Gou J."/>
            <person name="Liao Q."/>
            <person name="Li Y."/>
            <person name="Zhou Q."/>
            <person name="Bi G."/>
            <person name="Li C."/>
            <person name="Du R."/>
            <person name="Wang X."/>
            <person name="Sun T."/>
            <person name="Guo L."/>
            <person name="Liang H."/>
            <person name="Lu P."/>
            <person name="Wu Y."/>
            <person name="Zhang Z."/>
            <person name="Ro D.K."/>
            <person name="Shang Y."/>
            <person name="Huang S."/>
            <person name="Yan J."/>
        </authorList>
    </citation>
    <scope>NUCLEOTIDE SEQUENCE [LARGE SCALE GENOMIC DNA]</scope>
    <source>
        <strain evidence="2">Ta-2019</strain>
    </source>
</reference>